<accession>A0ABV9U123</accession>
<dbReference type="GO" id="GO:0016491">
    <property type="term" value="F:oxidoreductase activity"/>
    <property type="evidence" value="ECO:0007669"/>
    <property type="project" value="UniProtKB-KW"/>
</dbReference>
<dbReference type="InterPro" id="IPR045024">
    <property type="entry name" value="NDH-2"/>
</dbReference>
<sequence>MAVPHVVIVGAGFAGYGTARRLERTLRPGEAAISLVAPSGYTLYQPLLPEVASGTLDPRSIAGPLHRLLDRTRLVPGTAAGVDLRERAVTVDKIDGERTTLRYDRLVLCPGSVTRTFDIPGLKEYGHGMKNLAEAVYLRDHVIAQLELAAATHDPRERAARMGFIVVGGGYSGVETAANLQLLTAKALRRFAWLDPAMLSWTLLDVAPRLLPELGERLGDVAMRTLRRRGVDVRLGVSIDRLAADSATLTDGRTLPCRTAIWTAGVKPAPVVATLDAPTEKGRLVVGADLRLAGFPEVIALGDAAAVPDLAKGGGSVCPPTAQHATRQARVAAANVAAGLRGHQPRLYRHRDLGMVVDLGGTQAVARPLGMSLTGPLAQAVTRGYHLSTVPGFRAKARVLGDWGLHAVAGDDLIRLGFLDPRTGAAVDLDHTVATPV</sequence>
<dbReference type="Gene3D" id="3.50.50.100">
    <property type="match status" value="1"/>
</dbReference>
<evidence type="ECO:0000256" key="5">
    <source>
        <dbReference type="ARBA" id="ARBA00023027"/>
    </source>
</evidence>
<dbReference type="Pfam" id="PF07992">
    <property type="entry name" value="Pyr_redox_2"/>
    <property type="match status" value="1"/>
</dbReference>
<dbReference type="PRINTS" id="PR00368">
    <property type="entry name" value="FADPNR"/>
</dbReference>
<keyword evidence="3" id="KW-0274">FAD</keyword>
<dbReference type="InterPro" id="IPR023753">
    <property type="entry name" value="FAD/NAD-binding_dom"/>
</dbReference>
<evidence type="ECO:0000259" key="6">
    <source>
        <dbReference type="Pfam" id="PF07992"/>
    </source>
</evidence>
<organism evidence="7 8">
    <name type="scientific">Actinomadura gamaensis</name>
    <dbReference type="NCBI Taxonomy" id="1763541"/>
    <lineage>
        <taxon>Bacteria</taxon>
        <taxon>Bacillati</taxon>
        <taxon>Actinomycetota</taxon>
        <taxon>Actinomycetes</taxon>
        <taxon>Streptosporangiales</taxon>
        <taxon>Thermomonosporaceae</taxon>
        <taxon>Actinomadura</taxon>
    </lineage>
</organism>
<comment type="similarity">
    <text evidence="1">Belongs to the NADH dehydrogenase family.</text>
</comment>
<comment type="caution">
    <text evidence="7">The sequence shown here is derived from an EMBL/GenBank/DDBJ whole genome shotgun (WGS) entry which is preliminary data.</text>
</comment>
<dbReference type="RefSeq" id="WP_378256668.1">
    <property type="nucleotide sequence ID" value="NZ_JBHSIT010000005.1"/>
</dbReference>
<keyword evidence="8" id="KW-1185">Reference proteome</keyword>
<dbReference type="EC" id="1.6.5.-" evidence="7"/>
<evidence type="ECO:0000256" key="2">
    <source>
        <dbReference type="ARBA" id="ARBA00022630"/>
    </source>
</evidence>
<dbReference type="PRINTS" id="PR00411">
    <property type="entry name" value="PNDRDTASEI"/>
</dbReference>
<keyword evidence="2" id="KW-0285">Flavoprotein</keyword>
<gene>
    <name evidence="7" type="ORF">ACFPCY_18325</name>
</gene>
<keyword evidence="4 7" id="KW-0560">Oxidoreductase</keyword>
<reference evidence="8" key="1">
    <citation type="journal article" date="2019" name="Int. J. Syst. Evol. Microbiol.">
        <title>The Global Catalogue of Microorganisms (GCM) 10K type strain sequencing project: providing services to taxonomists for standard genome sequencing and annotation.</title>
        <authorList>
            <consortium name="The Broad Institute Genomics Platform"/>
            <consortium name="The Broad Institute Genome Sequencing Center for Infectious Disease"/>
            <person name="Wu L."/>
            <person name="Ma J."/>
        </authorList>
    </citation>
    <scope>NUCLEOTIDE SEQUENCE [LARGE SCALE GENOMIC DNA]</scope>
    <source>
        <strain evidence="8">KLKA75</strain>
    </source>
</reference>
<dbReference type="InterPro" id="IPR036188">
    <property type="entry name" value="FAD/NAD-bd_sf"/>
</dbReference>
<evidence type="ECO:0000256" key="1">
    <source>
        <dbReference type="ARBA" id="ARBA00005272"/>
    </source>
</evidence>
<protein>
    <submittedName>
        <fullName evidence="7">NAD(P)/FAD-dependent oxidoreductase</fullName>
        <ecNumber evidence="7">1.6.5.-</ecNumber>
    </submittedName>
</protein>
<dbReference type="SUPFAM" id="SSF51905">
    <property type="entry name" value="FAD/NAD(P)-binding domain"/>
    <property type="match status" value="1"/>
</dbReference>
<dbReference type="PANTHER" id="PTHR43706">
    <property type="entry name" value="NADH DEHYDROGENASE"/>
    <property type="match status" value="1"/>
</dbReference>
<evidence type="ECO:0000256" key="3">
    <source>
        <dbReference type="ARBA" id="ARBA00022827"/>
    </source>
</evidence>
<feature type="domain" description="FAD/NAD(P)-binding" evidence="6">
    <location>
        <begin position="5"/>
        <end position="329"/>
    </location>
</feature>
<proteinExistence type="inferred from homology"/>
<dbReference type="EMBL" id="JBHSIT010000005">
    <property type="protein sequence ID" value="MFC4909285.1"/>
    <property type="molecule type" value="Genomic_DNA"/>
</dbReference>
<keyword evidence="5" id="KW-0520">NAD</keyword>
<evidence type="ECO:0000313" key="7">
    <source>
        <dbReference type="EMBL" id="MFC4909285.1"/>
    </source>
</evidence>
<evidence type="ECO:0000256" key="4">
    <source>
        <dbReference type="ARBA" id="ARBA00023002"/>
    </source>
</evidence>
<name>A0ABV9U123_9ACTN</name>
<evidence type="ECO:0000313" key="8">
    <source>
        <dbReference type="Proteomes" id="UP001595872"/>
    </source>
</evidence>
<dbReference type="PANTHER" id="PTHR43706:SF45">
    <property type="entry name" value="NADH DEHYDROGENASE-LIKE PROTEIN RV1812C"/>
    <property type="match status" value="1"/>
</dbReference>
<dbReference type="Proteomes" id="UP001595872">
    <property type="component" value="Unassembled WGS sequence"/>
</dbReference>